<keyword evidence="1" id="KW-0540">Nuclease</keyword>
<protein>
    <submittedName>
        <fullName evidence="1">Dde superfamily endonuclease</fullName>
    </submittedName>
</protein>
<gene>
    <name evidence="1" type="ORF">MML48_4g00008671</name>
</gene>
<keyword evidence="1" id="KW-0378">Hydrolase</keyword>
<comment type="caution">
    <text evidence="1">The sequence shown here is derived from an EMBL/GenBank/DDBJ whole genome shotgun (WGS) entry which is preliminary data.</text>
</comment>
<dbReference type="EMBL" id="CM043018">
    <property type="protein sequence ID" value="KAI4463556.1"/>
    <property type="molecule type" value="Genomic_DNA"/>
</dbReference>
<keyword evidence="2" id="KW-1185">Reference proteome</keyword>
<sequence>MKEELFYGTSAGILKLISDSGYMNSDLFIKRLGHFQKYVKSTVDDPVIPILDNDTSRCSLQAITFCREHFIALLSLPPHATYKIQPLDRGFFDPLKTAFSQECTKWLLYNPGIPVTLKQFAALFHLAYSKVSTIQICEKSFEATGLFPYNPDIFAKVDFAPSEVTNIPNEDYQQNSDKDDDLPLSLLKIIYQNKPVELLTQQHHTQPQPSTSKFSEGRQGT</sequence>
<dbReference type="Proteomes" id="UP001056778">
    <property type="component" value="Chromosome 4"/>
</dbReference>
<evidence type="ECO:0000313" key="1">
    <source>
        <dbReference type="EMBL" id="KAI4463556.1"/>
    </source>
</evidence>
<evidence type="ECO:0000313" key="2">
    <source>
        <dbReference type="Proteomes" id="UP001056778"/>
    </source>
</evidence>
<organism evidence="1 2">
    <name type="scientific">Holotrichia oblita</name>
    <name type="common">Chafer beetle</name>
    <dbReference type="NCBI Taxonomy" id="644536"/>
    <lineage>
        <taxon>Eukaryota</taxon>
        <taxon>Metazoa</taxon>
        <taxon>Ecdysozoa</taxon>
        <taxon>Arthropoda</taxon>
        <taxon>Hexapoda</taxon>
        <taxon>Insecta</taxon>
        <taxon>Pterygota</taxon>
        <taxon>Neoptera</taxon>
        <taxon>Endopterygota</taxon>
        <taxon>Coleoptera</taxon>
        <taxon>Polyphaga</taxon>
        <taxon>Scarabaeiformia</taxon>
        <taxon>Scarabaeidae</taxon>
        <taxon>Melolonthinae</taxon>
        <taxon>Holotrichia</taxon>
    </lineage>
</organism>
<accession>A0ACB9T9U0</accession>
<keyword evidence="1" id="KW-0255">Endonuclease</keyword>
<reference evidence="1" key="1">
    <citation type="submission" date="2022-04" db="EMBL/GenBank/DDBJ databases">
        <title>Chromosome-scale genome assembly of Holotrichia oblita Faldermann.</title>
        <authorList>
            <person name="Rongchong L."/>
        </authorList>
    </citation>
    <scope>NUCLEOTIDE SEQUENCE</scope>
    <source>
        <strain evidence="1">81SQS9</strain>
    </source>
</reference>
<proteinExistence type="predicted"/>
<name>A0ACB9T9U0_HOLOL</name>